<gene>
    <name evidence="7" type="primary">zwf</name>
    <name evidence="11" type="ORF">SLNSH_24195</name>
</gene>
<feature type="region of interest" description="Disordered" evidence="8">
    <location>
        <begin position="492"/>
        <end position="520"/>
    </location>
</feature>
<dbReference type="AlphaFoldDB" id="A0A2T1HL97"/>
<evidence type="ECO:0000256" key="2">
    <source>
        <dbReference type="ARBA" id="ARBA00009975"/>
    </source>
</evidence>
<dbReference type="SUPFAM" id="SSF51735">
    <property type="entry name" value="NAD(P)-binding Rossmann-fold domains"/>
    <property type="match status" value="1"/>
</dbReference>
<dbReference type="InterPro" id="IPR022675">
    <property type="entry name" value="G6P_DH_C"/>
</dbReference>
<evidence type="ECO:0000256" key="1">
    <source>
        <dbReference type="ARBA" id="ARBA00004937"/>
    </source>
</evidence>
<comment type="catalytic activity">
    <reaction evidence="7">
        <text>D-glucose 6-phosphate + NADP(+) = 6-phospho-D-glucono-1,5-lactone + NADPH + H(+)</text>
        <dbReference type="Rhea" id="RHEA:15841"/>
        <dbReference type="ChEBI" id="CHEBI:15378"/>
        <dbReference type="ChEBI" id="CHEBI:57783"/>
        <dbReference type="ChEBI" id="CHEBI:57955"/>
        <dbReference type="ChEBI" id="CHEBI:58349"/>
        <dbReference type="ChEBI" id="CHEBI:61548"/>
        <dbReference type="EC" id="1.1.1.49"/>
    </reaction>
</comment>
<feature type="binding site" evidence="7">
    <location>
        <position position="244"/>
    </location>
    <ligand>
        <name>substrate</name>
    </ligand>
</feature>
<feature type="binding site" evidence="7">
    <location>
        <position position="210"/>
    </location>
    <ligand>
        <name>substrate</name>
    </ligand>
</feature>
<keyword evidence="3 7" id="KW-0313">Glucose metabolism</keyword>
<dbReference type="SUPFAM" id="SSF55347">
    <property type="entry name" value="Glyceraldehyde-3-phosphate dehydrogenase-like, C-terminal domain"/>
    <property type="match status" value="1"/>
</dbReference>
<dbReference type="UniPathway" id="UPA00115">
    <property type="reaction ID" value="UER00408"/>
</dbReference>
<feature type="binding site" evidence="7">
    <location>
        <position position="368"/>
    </location>
    <ligand>
        <name>substrate</name>
    </ligand>
</feature>
<feature type="binding site" evidence="7">
    <location>
        <position position="61"/>
    </location>
    <ligand>
        <name>NADP(+)</name>
        <dbReference type="ChEBI" id="CHEBI:58349"/>
    </ligand>
</feature>
<feature type="binding site" evidence="7">
    <location>
        <position position="263"/>
    </location>
    <ligand>
        <name>substrate</name>
    </ligand>
</feature>
<dbReference type="GO" id="GO:0004345">
    <property type="term" value="F:glucose-6-phosphate dehydrogenase activity"/>
    <property type="evidence" value="ECO:0007669"/>
    <property type="project" value="UniProtKB-UniRule"/>
</dbReference>
<dbReference type="GO" id="GO:0050661">
    <property type="term" value="F:NADP binding"/>
    <property type="evidence" value="ECO:0007669"/>
    <property type="project" value="UniProtKB-UniRule"/>
</dbReference>
<comment type="caution">
    <text evidence="11">The sequence shown here is derived from an EMBL/GenBank/DDBJ whole genome shotgun (WGS) entry which is preliminary data.</text>
</comment>
<proteinExistence type="inferred from homology"/>
<sequence>MNIAFAPATGHGLGSPPAPPCVLVIFGATGDLTHRLLTPALYNLERSGLLAPDFAIVGVGRSDMSADALRQDLHEGLQRYAAGKQGPNGPLQVDEDAWKRLTADLDYLAGDLNDPQTYVRLGERIAASRGGKGAEGGVLYYLAVAPSLFEPIIEGLHSAGLTRQEGEAWRRVIIEKPFGHDLASAQALNRKVLSLLGEDQVFRIDHFLGKETVQNIMAFRFGNGLFEPVWNRDHIDHVQITVAETVGVEKRGAFYDAAGALRDMVPNHLVQLFTLTAMEPPSSFQADAVRNRKQDVLLATKPLSPEEVVRDVVRGQYQAGEIAGEPRAAYRGEPNVAQDSRTETYVAMRLMIDNWRWAGVPFFLRTGKALARRTTEIAIQFKHAPLALFQGVGMERCPGNWLVIQIQPDEGISLQFGAKVPGPRLRLEPVQMQFSYVDHFQAQPGTGYETLIYDAMTGDQTLFQRADNIESAWELVEPILEAWRDPAAPLSPYPAGSSGPEQAEALLGNHGRRWRPILPR</sequence>
<dbReference type="PANTHER" id="PTHR23429:SF0">
    <property type="entry name" value="GLUCOSE-6-PHOSPHATE 1-DEHYDROGENASE"/>
    <property type="match status" value="1"/>
</dbReference>
<dbReference type="EC" id="1.1.1.49" evidence="7"/>
<evidence type="ECO:0000256" key="8">
    <source>
        <dbReference type="SAM" id="MobiDB-lite"/>
    </source>
</evidence>
<dbReference type="EMBL" id="PVZS01000064">
    <property type="protein sequence ID" value="PSC02423.1"/>
    <property type="molecule type" value="Genomic_DNA"/>
</dbReference>
<dbReference type="NCBIfam" id="NF009492">
    <property type="entry name" value="PRK12853.1-3"/>
    <property type="match status" value="1"/>
</dbReference>
<feature type="domain" description="Glucose-6-phosphate dehydrogenase NAD-binding" evidence="9">
    <location>
        <begin position="24"/>
        <end position="215"/>
    </location>
</feature>
<comment type="caution">
    <text evidence="7">Lacks conserved residue(s) required for the propagation of feature annotation.</text>
</comment>
<evidence type="ECO:0000256" key="5">
    <source>
        <dbReference type="ARBA" id="ARBA00023002"/>
    </source>
</evidence>
<keyword evidence="6 7" id="KW-0119">Carbohydrate metabolism</keyword>
<dbReference type="Pfam" id="PF00479">
    <property type="entry name" value="G6PD_N"/>
    <property type="match status" value="1"/>
</dbReference>
<evidence type="ECO:0000313" key="11">
    <source>
        <dbReference type="EMBL" id="PSC02423.1"/>
    </source>
</evidence>
<dbReference type="Proteomes" id="UP000239772">
    <property type="component" value="Unassembled WGS sequence"/>
</dbReference>
<dbReference type="Gene3D" id="3.30.360.10">
    <property type="entry name" value="Dihydrodipicolinate Reductase, domain 2"/>
    <property type="match status" value="1"/>
</dbReference>
<keyword evidence="4 7" id="KW-0521">NADP</keyword>
<dbReference type="PIRSF" id="PIRSF000110">
    <property type="entry name" value="G6PD"/>
    <property type="match status" value="1"/>
</dbReference>
<feature type="binding site" evidence="7">
    <location>
        <position position="206"/>
    </location>
    <ligand>
        <name>substrate</name>
    </ligand>
</feature>
<evidence type="ECO:0000256" key="6">
    <source>
        <dbReference type="ARBA" id="ARBA00023277"/>
    </source>
</evidence>
<protein>
    <recommendedName>
        <fullName evidence="7">Glucose-6-phosphate 1-dehydrogenase</fullName>
        <shortName evidence="7">G6PD</shortName>
        <ecNumber evidence="7">1.1.1.49</ecNumber>
    </recommendedName>
</protein>
<dbReference type="PRINTS" id="PR00079">
    <property type="entry name" value="G6PDHDRGNASE"/>
</dbReference>
<evidence type="ECO:0000256" key="4">
    <source>
        <dbReference type="ARBA" id="ARBA00022857"/>
    </source>
</evidence>
<feature type="compositionally biased region" description="Basic residues" evidence="8">
    <location>
        <begin position="510"/>
        <end position="520"/>
    </location>
</feature>
<dbReference type="InterPro" id="IPR036291">
    <property type="entry name" value="NAD(P)-bd_dom_sf"/>
</dbReference>
<organism evidence="11 12">
    <name type="scientific">Alsobacter soli</name>
    <dbReference type="NCBI Taxonomy" id="2109933"/>
    <lineage>
        <taxon>Bacteria</taxon>
        <taxon>Pseudomonadati</taxon>
        <taxon>Pseudomonadota</taxon>
        <taxon>Alphaproteobacteria</taxon>
        <taxon>Hyphomicrobiales</taxon>
        <taxon>Alsobacteraceae</taxon>
        <taxon>Alsobacter</taxon>
    </lineage>
</organism>
<evidence type="ECO:0000259" key="9">
    <source>
        <dbReference type="Pfam" id="PF00479"/>
    </source>
</evidence>
<dbReference type="GO" id="GO:0006006">
    <property type="term" value="P:glucose metabolic process"/>
    <property type="evidence" value="ECO:0007669"/>
    <property type="project" value="UniProtKB-KW"/>
</dbReference>
<evidence type="ECO:0000256" key="3">
    <source>
        <dbReference type="ARBA" id="ARBA00022526"/>
    </source>
</evidence>
<feature type="binding site" evidence="7">
    <location>
        <begin position="111"/>
        <end position="112"/>
    </location>
    <ligand>
        <name>NADP(+)</name>
        <dbReference type="ChEBI" id="CHEBI:58349"/>
    </ligand>
</feature>
<dbReference type="HAMAP" id="MF_00966">
    <property type="entry name" value="G6PD"/>
    <property type="match status" value="1"/>
</dbReference>
<dbReference type="Gene3D" id="3.40.50.720">
    <property type="entry name" value="NAD(P)-binding Rossmann-like Domain"/>
    <property type="match status" value="1"/>
</dbReference>
<comment type="similarity">
    <text evidence="2 7">Belongs to the glucose-6-phosphate dehydrogenase family.</text>
</comment>
<keyword evidence="5 7" id="KW-0560">Oxidoreductase</keyword>
<dbReference type="PROSITE" id="PS00069">
    <property type="entry name" value="G6P_DEHYDROGENASE"/>
    <property type="match status" value="1"/>
</dbReference>
<dbReference type="InterPro" id="IPR001282">
    <property type="entry name" value="G6P_DH"/>
</dbReference>
<evidence type="ECO:0000313" key="12">
    <source>
        <dbReference type="Proteomes" id="UP000239772"/>
    </source>
</evidence>
<dbReference type="OrthoDB" id="9802739at2"/>
<accession>A0A2T1HL97</accession>
<dbReference type="InterPro" id="IPR019796">
    <property type="entry name" value="G6P_DH_AS"/>
</dbReference>
<dbReference type="GO" id="GO:0009051">
    <property type="term" value="P:pentose-phosphate shunt, oxidative branch"/>
    <property type="evidence" value="ECO:0007669"/>
    <property type="project" value="TreeGrafter"/>
</dbReference>
<reference evidence="12" key="1">
    <citation type="submission" date="2018-03" db="EMBL/GenBank/DDBJ databases">
        <authorList>
            <person name="Sun L."/>
            <person name="Liu H."/>
            <person name="Chen W."/>
            <person name="Huang K."/>
            <person name="Liu W."/>
            <person name="Gao X."/>
        </authorList>
    </citation>
    <scope>NUCLEOTIDE SEQUENCE [LARGE SCALE GENOMIC DNA]</scope>
    <source>
        <strain evidence="12">SH9</strain>
    </source>
</reference>
<dbReference type="InterPro" id="IPR022674">
    <property type="entry name" value="G6P_DH_NAD-bd"/>
</dbReference>
<dbReference type="PANTHER" id="PTHR23429">
    <property type="entry name" value="GLUCOSE-6-PHOSPHATE 1-DEHYDROGENASE G6PD"/>
    <property type="match status" value="1"/>
</dbReference>
<dbReference type="RefSeq" id="WP_106340841.1">
    <property type="nucleotide sequence ID" value="NZ_PVZS01000064.1"/>
</dbReference>
<feature type="binding site" evidence="7">
    <location>
        <position position="176"/>
    </location>
    <ligand>
        <name>NADP(+)</name>
        <dbReference type="ChEBI" id="CHEBI:58349"/>
    </ligand>
</feature>
<evidence type="ECO:0000259" key="10">
    <source>
        <dbReference type="Pfam" id="PF02781"/>
    </source>
</evidence>
<comment type="pathway">
    <text evidence="1 7">Carbohydrate degradation; pentose phosphate pathway; D-ribulose 5-phosphate from D-glucose 6-phosphate (oxidative stage): step 1/3.</text>
</comment>
<dbReference type="NCBIfam" id="TIGR00871">
    <property type="entry name" value="zwf"/>
    <property type="match status" value="1"/>
</dbReference>
<evidence type="ECO:0000256" key="7">
    <source>
        <dbReference type="HAMAP-Rule" id="MF_00966"/>
    </source>
</evidence>
<dbReference type="GO" id="GO:0005829">
    <property type="term" value="C:cytosol"/>
    <property type="evidence" value="ECO:0007669"/>
    <property type="project" value="TreeGrafter"/>
</dbReference>
<feature type="active site" description="Proton acceptor" evidence="7">
    <location>
        <position position="268"/>
    </location>
</feature>
<dbReference type="Pfam" id="PF02781">
    <property type="entry name" value="G6PD_C"/>
    <property type="match status" value="1"/>
</dbReference>
<comment type="function">
    <text evidence="7">Catalyzes the oxidation of glucose 6-phosphate to 6-phosphogluconolactone.</text>
</comment>
<name>A0A2T1HL97_9HYPH</name>
<keyword evidence="12" id="KW-1185">Reference proteome</keyword>
<feature type="domain" description="Glucose-6-phosphate dehydrogenase C-terminal" evidence="10">
    <location>
        <begin position="217"/>
        <end position="515"/>
    </location>
</feature>